<keyword evidence="3" id="KW-1185">Reference proteome</keyword>
<evidence type="ECO:0000256" key="1">
    <source>
        <dbReference type="SAM" id="Phobius"/>
    </source>
</evidence>
<organism evidence="2 3">
    <name type="scientific">Euroglyphus maynei</name>
    <name type="common">Mayne's house dust mite</name>
    <dbReference type="NCBI Taxonomy" id="6958"/>
    <lineage>
        <taxon>Eukaryota</taxon>
        <taxon>Metazoa</taxon>
        <taxon>Ecdysozoa</taxon>
        <taxon>Arthropoda</taxon>
        <taxon>Chelicerata</taxon>
        <taxon>Arachnida</taxon>
        <taxon>Acari</taxon>
        <taxon>Acariformes</taxon>
        <taxon>Sarcoptiformes</taxon>
        <taxon>Astigmata</taxon>
        <taxon>Psoroptidia</taxon>
        <taxon>Analgoidea</taxon>
        <taxon>Pyroglyphidae</taxon>
        <taxon>Pyroglyphinae</taxon>
        <taxon>Euroglyphus</taxon>
    </lineage>
</organism>
<keyword evidence="1" id="KW-1133">Transmembrane helix</keyword>
<feature type="transmembrane region" description="Helical" evidence="1">
    <location>
        <begin position="40"/>
        <end position="63"/>
    </location>
</feature>
<reference evidence="2 3" key="1">
    <citation type="submission" date="2017-03" db="EMBL/GenBank/DDBJ databases">
        <title>Genome Survey of Euroglyphus maynei.</title>
        <authorList>
            <person name="Arlian L.G."/>
            <person name="Morgan M.S."/>
            <person name="Rider S.D."/>
        </authorList>
    </citation>
    <scope>NUCLEOTIDE SEQUENCE [LARGE SCALE GENOMIC DNA]</scope>
    <source>
        <strain evidence="2">Arlian Lab</strain>
        <tissue evidence="2">Whole body</tissue>
    </source>
</reference>
<evidence type="ECO:0000313" key="2">
    <source>
        <dbReference type="EMBL" id="OTF72689.1"/>
    </source>
</evidence>
<dbReference type="Proteomes" id="UP000194236">
    <property type="component" value="Unassembled WGS sequence"/>
</dbReference>
<keyword evidence="1" id="KW-0812">Transmembrane</keyword>
<dbReference type="AlphaFoldDB" id="A0A1Y3AW26"/>
<protein>
    <submittedName>
        <fullName evidence="2">Uncharacterized protein</fullName>
    </submittedName>
</protein>
<dbReference type="EMBL" id="MUJZ01055067">
    <property type="protein sequence ID" value="OTF72689.1"/>
    <property type="molecule type" value="Genomic_DNA"/>
</dbReference>
<gene>
    <name evidence="2" type="ORF">BLA29_011650</name>
</gene>
<accession>A0A1Y3AW26</accession>
<keyword evidence="1" id="KW-0472">Membrane</keyword>
<proteinExistence type="predicted"/>
<evidence type="ECO:0000313" key="3">
    <source>
        <dbReference type="Proteomes" id="UP000194236"/>
    </source>
</evidence>
<comment type="caution">
    <text evidence="2">The sequence shown here is derived from an EMBL/GenBank/DDBJ whole genome shotgun (WGS) entry which is preliminary data.</text>
</comment>
<sequence length="80" mass="9433">MVSLASRHLNGYYAKKNNERRLLQHLEGTSKWRFIWNFSYFYGIFIILFGVAMFILVFVQVGIDLMEYTSGSHVQEFSCL</sequence>
<name>A0A1Y3AW26_EURMA</name>